<dbReference type="InterPro" id="IPR003661">
    <property type="entry name" value="HisK_dim/P_dom"/>
</dbReference>
<dbReference type="SUPFAM" id="SSF55785">
    <property type="entry name" value="PYP-like sensor domain (PAS domain)"/>
    <property type="match status" value="1"/>
</dbReference>
<protein>
    <recommendedName>
        <fullName evidence="4">Phosphate regulon sensor protein PhoR</fullName>
        <ecNumber evidence="3">2.7.13.3</ecNumber>
    </recommendedName>
</protein>
<evidence type="ECO:0000256" key="6">
    <source>
        <dbReference type="ARBA" id="ARBA00022475"/>
    </source>
</evidence>
<dbReference type="SUPFAM" id="SSF55874">
    <property type="entry name" value="ATPase domain of HSP90 chaperone/DNA topoisomerase II/histidine kinase"/>
    <property type="match status" value="1"/>
</dbReference>
<evidence type="ECO:0000259" key="19">
    <source>
        <dbReference type="PROSITE" id="PS50109"/>
    </source>
</evidence>
<keyword evidence="14 18" id="KW-1133">Transmembrane helix</keyword>
<evidence type="ECO:0000313" key="20">
    <source>
        <dbReference type="EMBL" id="RCN58372.1"/>
    </source>
</evidence>
<dbReference type="Pfam" id="PF00512">
    <property type="entry name" value="HisKA"/>
    <property type="match status" value="1"/>
</dbReference>
<dbReference type="Gene3D" id="1.10.287.130">
    <property type="match status" value="1"/>
</dbReference>
<keyword evidence="10 18" id="KW-0812">Transmembrane</keyword>
<keyword evidence="15" id="KW-0902">Two-component regulatory system</keyword>
<keyword evidence="13" id="KW-0067">ATP-binding</keyword>
<dbReference type="GO" id="GO:0000155">
    <property type="term" value="F:phosphorelay sensor kinase activity"/>
    <property type="evidence" value="ECO:0007669"/>
    <property type="project" value="InterPro"/>
</dbReference>
<dbReference type="InterPro" id="IPR003594">
    <property type="entry name" value="HATPase_dom"/>
</dbReference>
<keyword evidence="9" id="KW-0808">Transferase</keyword>
<evidence type="ECO:0000256" key="13">
    <source>
        <dbReference type="ARBA" id="ARBA00022840"/>
    </source>
</evidence>
<sequence length="440" mass="48438">MHRELRRELWMALAITGGVAALAAVAGYPLAGVAAGLGLVAALSLRKLARLHRWLVRGRRAPIPELGGLWDEVIREIHRQDRDSERHKERLTGLFDRLQAAASVMPDAMVVLARHDVIEWANPPAERLLGLRIERDTGARIVHLIRDPAFGAYLAAGDYREPLILKGPVEPMAVTLQIIPFGANERLVMARDITHVKRLEDMRQHFVADVSHELRTPLTVLHGFLETFADLFEGQDGEVRSGIALMREQVERMRRLVDDLLALSRLETTPARAHDDVVDMGALLKGLADIATVLGADRGQRIEVENCGADLVGNVDELRSAFTNLVQNAVRHTPAGGSIRLVWRADASEGRFVVIDSGEGIAERHIPFLTQRFYRVDSDRSRASGGTGLGLAIVAKVLLRHDARLAVESVLGRGSTFTCVFPSSRLKFPPDPSRAPPPTV</sequence>
<dbReference type="GO" id="GO:0005886">
    <property type="term" value="C:plasma membrane"/>
    <property type="evidence" value="ECO:0007669"/>
    <property type="project" value="UniProtKB-SubCell"/>
</dbReference>
<dbReference type="Pfam" id="PF11808">
    <property type="entry name" value="PhoR"/>
    <property type="match status" value="1"/>
</dbReference>
<keyword evidence="8" id="KW-0592">Phosphate transport</keyword>
<comment type="function">
    <text evidence="17">Member of the two-component regulatory system PhoR/PhoB involved in the phosphate regulon genes expression. PhoR may function as a membrane-associated protein kinase that phosphorylates PhoB in response to environmental signals.</text>
</comment>
<evidence type="ECO:0000256" key="18">
    <source>
        <dbReference type="SAM" id="Phobius"/>
    </source>
</evidence>
<dbReference type="PANTHER" id="PTHR45453:SF1">
    <property type="entry name" value="PHOSPHATE REGULON SENSOR PROTEIN PHOR"/>
    <property type="match status" value="1"/>
</dbReference>
<dbReference type="EMBL" id="PSYR01000001">
    <property type="protein sequence ID" value="RCN58372.1"/>
    <property type="molecule type" value="Genomic_DNA"/>
</dbReference>
<dbReference type="CDD" id="cd00082">
    <property type="entry name" value="HisKA"/>
    <property type="match status" value="1"/>
</dbReference>
<dbReference type="InterPro" id="IPR035965">
    <property type="entry name" value="PAS-like_dom_sf"/>
</dbReference>
<evidence type="ECO:0000256" key="16">
    <source>
        <dbReference type="ARBA" id="ARBA00023136"/>
    </source>
</evidence>
<organism evidence="20 21">
    <name type="scientific">Acidiferrobacter thiooxydans</name>
    <dbReference type="NCBI Taxonomy" id="163359"/>
    <lineage>
        <taxon>Bacteria</taxon>
        <taxon>Pseudomonadati</taxon>
        <taxon>Pseudomonadota</taxon>
        <taxon>Gammaproteobacteria</taxon>
        <taxon>Acidiferrobacterales</taxon>
        <taxon>Acidiferrobacteraceae</taxon>
        <taxon>Acidiferrobacter</taxon>
    </lineage>
</organism>
<dbReference type="InterPro" id="IPR005467">
    <property type="entry name" value="His_kinase_dom"/>
</dbReference>
<dbReference type="Proteomes" id="UP000253250">
    <property type="component" value="Unassembled WGS sequence"/>
</dbReference>
<dbReference type="GO" id="GO:0004721">
    <property type="term" value="F:phosphoprotein phosphatase activity"/>
    <property type="evidence" value="ECO:0007669"/>
    <property type="project" value="InterPro"/>
</dbReference>
<evidence type="ECO:0000256" key="3">
    <source>
        <dbReference type="ARBA" id="ARBA00012438"/>
    </source>
</evidence>
<dbReference type="InterPro" id="IPR004358">
    <property type="entry name" value="Sig_transdc_His_kin-like_C"/>
</dbReference>
<dbReference type="InterPro" id="IPR036890">
    <property type="entry name" value="HATPase_C_sf"/>
</dbReference>
<evidence type="ECO:0000256" key="9">
    <source>
        <dbReference type="ARBA" id="ARBA00022679"/>
    </source>
</evidence>
<dbReference type="NCBIfam" id="TIGR02966">
    <property type="entry name" value="phoR_proteo"/>
    <property type="match status" value="1"/>
</dbReference>
<reference evidence="20 21" key="1">
    <citation type="submission" date="2018-02" db="EMBL/GenBank/DDBJ databases">
        <title>Insights into the biology of acidophilic members of the Acidiferrobacteraceae family derived from comparative genomic analyses.</title>
        <authorList>
            <person name="Issotta F."/>
            <person name="Thyssen C."/>
            <person name="Mena C."/>
            <person name="Moya A."/>
            <person name="Bellenberg S."/>
            <person name="Sproer C."/>
            <person name="Covarrubias P.C."/>
            <person name="Sand W."/>
            <person name="Quatrini R."/>
            <person name="Vera M."/>
        </authorList>
    </citation>
    <scope>NUCLEOTIDE SEQUENCE [LARGE SCALE GENOMIC DNA]</scope>
    <source>
        <strain evidence="21">m-1</strain>
    </source>
</reference>
<evidence type="ECO:0000256" key="17">
    <source>
        <dbReference type="ARBA" id="ARBA00025207"/>
    </source>
</evidence>
<dbReference type="SMART" id="SM00388">
    <property type="entry name" value="HisKA"/>
    <property type="match status" value="1"/>
</dbReference>
<keyword evidence="5" id="KW-0813">Transport</keyword>
<evidence type="ECO:0000256" key="10">
    <source>
        <dbReference type="ARBA" id="ARBA00022692"/>
    </source>
</evidence>
<dbReference type="InterPro" id="IPR036097">
    <property type="entry name" value="HisK_dim/P_sf"/>
</dbReference>
<dbReference type="InterPro" id="IPR021766">
    <property type="entry name" value="PhoR_N"/>
</dbReference>
<evidence type="ECO:0000256" key="2">
    <source>
        <dbReference type="ARBA" id="ARBA00004236"/>
    </source>
</evidence>
<feature type="transmembrane region" description="Helical" evidence="18">
    <location>
        <begin position="32"/>
        <end position="49"/>
    </location>
</feature>
<gene>
    <name evidence="20" type="primary">phoR</name>
    <name evidence="20" type="ORF">C4900_00805</name>
</gene>
<evidence type="ECO:0000256" key="7">
    <source>
        <dbReference type="ARBA" id="ARBA00022553"/>
    </source>
</evidence>
<dbReference type="PRINTS" id="PR00344">
    <property type="entry name" value="BCTRLSENSOR"/>
</dbReference>
<dbReference type="EC" id="2.7.13.3" evidence="3"/>
<keyword evidence="11" id="KW-0547">Nucleotide-binding</keyword>
<dbReference type="InterPro" id="IPR014310">
    <property type="entry name" value="Sig_transdc_His_kinase_PhoR"/>
</dbReference>
<comment type="subcellular location">
    <subcellularLocation>
        <location evidence="2">Cell membrane</location>
    </subcellularLocation>
</comment>
<evidence type="ECO:0000256" key="11">
    <source>
        <dbReference type="ARBA" id="ARBA00022741"/>
    </source>
</evidence>
<evidence type="ECO:0000256" key="14">
    <source>
        <dbReference type="ARBA" id="ARBA00022989"/>
    </source>
</evidence>
<dbReference type="PANTHER" id="PTHR45453">
    <property type="entry name" value="PHOSPHATE REGULON SENSOR PROTEIN PHOR"/>
    <property type="match status" value="1"/>
</dbReference>
<dbReference type="GO" id="GO:0005524">
    <property type="term" value="F:ATP binding"/>
    <property type="evidence" value="ECO:0007669"/>
    <property type="project" value="UniProtKB-KW"/>
</dbReference>
<dbReference type="GO" id="GO:0006817">
    <property type="term" value="P:phosphate ion transport"/>
    <property type="evidence" value="ECO:0007669"/>
    <property type="project" value="UniProtKB-KW"/>
</dbReference>
<keyword evidence="6" id="KW-1003">Cell membrane</keyword>
<dbReference type="AlphaFoldDB" id="A0A368HG53"/>
<evidence type="ECO:0000256" key="15">
    <source>
        <dbReference type="ARBA" id="ARBA00023012"/>
    </source>
</evidence>
<keyword evidence="16 18" id="KW-0472">Membrane</keyword>
<dbReference type="SMART" id="SM00387">
    <property type="entry name" value="HATPase_c"/>
    <property type="match status" value="1"/>
</dbReference>
<dbReference type="Pfam" id="PF02518">
    <property type="entry name" value="HATPase_c"/>
    <property type="match status" value="1"/>
</dbReference>
<evidence type="ECO:0000256" key="12">
    <source>
        <dbReference type="ARBA" id="ARBA00022777"/>
    </source>
</evidence>
<dbReference type="SUPFAM" id="SSF47384">
    <property type="entry name" value="Homodimeric domain of signal transducing histidine kinase"/>
    <property type="match status" value="1"/>
</dbReference>
<comment type="caution">
    <text evidence="20">The sequence shown here is derived from an EMBL/GenBank/DDBJ whole genome shotgun (WGS) entry which is preliminary data.</text>
</comment>
<comment type="catalytic activity">
    <reaction evidence="1">
        <text>ATP + protein L-histidine = ADP + protein N-phospho-L-histidine.</text>
        <dbReference type="EC" id="2.7.13.3"/>
    </reaction>
</comment>
<dbReference type="GO" id="GO:0016036">
    <property type="term" value="P:cellular response to phosphate starvation"/>
    <property type="evidence" value="ECO:0007669"/>
    <property type="project" value="TreeGrafter"/>
</dbReference>
<dbReference type="Gene3D" id="3.30.565.10">
    <property type="entry name" value="Histidine kinase-like ATPase, C-terminal domain"/>
    <property type="match status" value="1"/>
</dbReference>
<accession>A0A368HG53</accession>
<feature type="domain" description="Histidine kinase" evidence="19">
    <location>
        <begin position="209"/>
        <end position="425"/>
    </location>
</feature>
<keyword evidence="21" id="KW-1185">Reference proteome</keyword>
<dbReference type="PROSITE" id="PS50109">
    <property type="entry name" value="HIS_KIN"/>
    <property type="match status" value="1"/>
</dbReference>
<proteinExistence type="predicted"/>
<name>A0A368HG53_9GAMM</name>
<keyword evidence="7" id="KW-0597">Phosphoprotein</keyword>
<dbReference type="Pfam" id="PF13188">
    <property type="entry name" value="PAS_8"/>
    <property type="match status" value="1"/>
</dbReference>
<evidence type="ECO:0000256" key="1">
    <source>
        <dbReference type="ARBA" id="ARBA00000085"/>
    </source>
</evidence>
<dbReference type="FunFam" id="1.10.287.130:FF:000001">
    <property type="entry name" value="Two-component sensor histidine kinase"/>
    <property type="match status" value="1"/>
</dbReference>
<evidence type="ECO:0000256" key="5">
    <source>
        <dbReference type="ARBA" id="ARBA00022448"/>
    </source>
</evidence>
<dbReference type="InterPro" id="IPR050351">
    <property type="entry name" value="BphY/WalK/GraS-like"/>
</dbReference>
<keyword evidence="12 20" id="KW-0418">Kinase</keyword>
<evidence type="ECO:0000256" key="4">
    <source>
        <dbReference type="ARBA" id="ARBA00019665"/>
    </source>
</evidence>
<evidence type="ECO:0000313" key="21">
    <source>
        <dbReference type="Proteomes" id="UP000253250"/>
    </source>
</evidence>
<evidence type="ECO:0000256" key="8">
    <source>
        <dbReference type="ARBA" id="ARBA00022592"/>
    </source>
</evidence>
<dbReference type="InterPro" id="IPR000014">
    <property type="entry name" value="PAS"/>
</dbReference>